<dbReference type="PROSITE" id="PS00498">
    <property type="entry name" value="TYROSINASE_2"/>
    <property type="match status" value="1"/>
</dbReference>
<keyword evidence="2" id="KW-0560">Oxidoreductase</keyword>
<dbReference type="AlphaFoldDB" id="A0A8H7NBP5"/>
<reference evidence="5" key="1">
    <citation type="submission" date="2020-10" db="EMBL/GenBank/DDBJ databases">
        <title>High-Quality Genome Resource of Clonostachys rosea strain S41 by Oxford Nanopore Long-Read Sequencing.</title>
        <authorList>
            <person name="Wang H."/>
        </authorList>
    </citation>
    <scope>NUCLEOTIDE SEQUENCE</scope>
    <source>
        <strain evidence="5">S41</strain>
    </source>
</reference>
<dbReference type="GO" id="GO:0046872">
    <property type="term" value="F:metal ion binding"/>
    <property type="evidence" value="ECO:0007669"/>
    <property type="project" value="UniProtKB-KW"/>
</dbReference>
<protein>
    <recommendedName>
        <fullName evidence="3 4">Tyrosinase copper-binding domain-containing protein</fullName>
    </recommendedName>
</protein>
<feature type="domain" description="Tyrosinase copper-binding" evidence="4">
    <location>
        <begin position="373"/>
        <end position="384"/>
    </location>
</feature>
<evidence type="ECO:0000259" key="3">
    <source>
        <dbReference type="PROSITE" id="PS00497"/>
    </source>
</evidence>
<dbReference type="Gene3D" id="1.10.1280.10">
    <property type="entry name" value="Di-copper center containing domain from catechol oxidase"/>
    <property type="match status" value="1"/>
</dbReference>
<gene>
    <name evidence="5" type="ORF">IM811_014512</name>
</gene>
<keyword evidence="1" id="KW-0479">Metal-binding</keyword>
<evidence type="ECO:0000259" key="4">
    <source>
        <dbReference type="PROSITE" id="PS00498"/>
    </source>
</evidence>
<dbReference type="EMBL" id="JADCTT010000005">
    <property type="protein sequence ID" value="KAF9752718.1"/>
    <property type="molecule type" value="Genomic_DNA"/>
</dbReference>
<comment type="caution">
    <text evidence="5">The sequence shown here is derived from an EMBL/GenBank/DDBJ whole genome shotgun (WGS) entry which is preliminary data.</text>
</comment>
<organism evidence="5 6">
    <name type="scientific">Bionectria ochroleuca</name>
    <name type="common">Gliocladium roseum</name>
    <dbReference type="NCBI Taxonomy" id="29856"/>
    <lineage>
        <taxon>Eukaryota</taxon>
        <taxon>Fungi</taxon>
        <taxon>Dikarya</taxon>
        <taxon>Ascomycota</taxon>
        <taxon>Pezizomycotina</taxon>
        <taxon>Sordariomycetes</taxon>
        <taxon>Hypocreomycetidae</taxon>
        <taxon>Hypocreales</taxon>
        <taxon>Bionectriaceae</taxon>
        <taxon>Clonostachys</taxon>
    </lineage>
</organism>
<feature type="domain" description="Tyrosinase copper-binding" evidence="3">
    <location>
        <begin position="186"/>
        <end position="203"/>
    </location>
</feature>
<evidence type="ECO:0000256" key="2">
    <source>
        <dbReference type="ARBA" id="ARBA00023002"/>
    </source>
</evidence>
<dbReference type="PROSITE" id="PS00497">
    <property type="entry name" value="TYROSINASE_1"/>
    <property type="match status" value="1"/>
</dbReference>
<dbReference type="PANTHER" id="PTHR11474">
    <property type="entry name" value="TYROSINASE FAMILY MEMBER"/>
    <property type="match status" value="1"/>
</dbReference>
<dbReference type="Proteomes" id="UP000616885">
    <property type="component" value="Unassembled WGS sequence"/>
</dbReference>
<dbReference type="GO" id="GO:0016491">
    <property type="term" value="F:oxidoreductase activity"/>
    <property type="evidence" value="ECO:0007669"/>
    <property type="project" value="UniProtKB-KW"/>
</dbReference>
<dbReference type="SUPFAM" id="SSF48056">
    <property type="entry name" value="Di-copper centre-containing domain"/>
    <property type="match status" value="1"/>
</dbReference>
<dbReference type="PRINTS" id="PR00092">
    <property type="entry name" value="TYROSINASE"/>
</dbReference>
<proteinExistence type="predicted"/>
<evidence type="ECO:0000256" key="1">
    <source>
        <dbReference type="ARBA" id="ARBA00022723"/>
    </source>
</evidence>
<evidence type="ECO:0000313" key="6">
    <source>
        <dbReference type="Proteomes" id="UP000616885"/>
    </source>
</evidence>
<dbReference type="Pfam" id="PF00264">
    <property type="entry name" value="Tyrosinase"/>
    <property type="match status" value="1"/>
</dbReference>
<dbReference type="PANTHER" id="PTHR11474:SF125">
    <property type="entry name" value="N-ACETYL-6-HYDROXYTRYPTOPHAN OXIDASE IVOB-RELATED"/>
    <property type="match status" value="1"/>
</dbReference>
<dbReference type="InterPro" id="IPR008922">
    <property type="entry name" value="Di-copper_centre_dom_sf"/>
</dbReference>
<dbReference type="InterPro" id="IPR002227">
    <property type="entry name" value="Tyrosinase_Cu-bd"/>
</dbReference>
<sequence length="449" mass="49817">MERPWLPFWKISYKPLNKTAQQYTVARLTDFEAMLAQSVEYKMFPSVLISNVFGVLFHHSHHLQTDSLTTPSTSKSSISRTMKPSTFSILAGVVSITTTANGAQNDAEGVWNEAQLSYEKFTEEFLANATASNVLQQGKYARLEYIRAVKCLYSLPSTTDPLAAPGAKTRVDDFVYSHINQTNFVHGSGIFLPWHREFMWLYENALYDECDFKGTGVPYWDWFLHTDDQASSPVFDSGPAGFGGNGLYIPHEASNDTLVDVPGPVWVDRDAGTGGGCVVGGAFANLILSLGPVVPADTPADDPYGLKGNPRCLKRDFLQPQSSAHLTFQQAADLLETTTYAEFRAAIDQDEMHPASHKFLGADGYDWYSSPNDPVFFLLHSQVDRIWSIWQAQDYHTRTNQVGGTVTFRNTPPSANATLATVLHMLTAGPDVLFGETVSPLENYCYRYV</sequence>
<dbReference type="InterPro" id="IPR050316">
    <property type="entry name" value="Tyrosinase/Hemocyanin"/>
</dbReference>
<evidence type="ECO:0000313" key="5">
    <source>
        <dbReference type="EMBL" id="KAF9752718.1"/>
    </source>
</evidence>
<accession>A0A8H7NBP5</accession>
<name>A0A8H7NBP5_BIOOC</name>